<dbReference type="PROSITE" id="PS00092">
    <property type="entry name" value="N6_MTASE"/>
    <property type="match status" value="1"/>
</dbReference>
<dbReference type="PANTHER" id="PTHR30481:SF3">
    <property type="entry name" value="DNA ADENINE METHYLASE"/>
    <property type="match status" value="1"/>
</dbReference>
<name>A0A2D2PZJ9_PARLV</name>
<dbReference type="SUPFAM" id="SSF53335">
    <property type="entry name" value="S-adenosyl-L-methionine-dependent methyltransferases"/>
    <property type="match status" value="1"/>
</dbReference>
<dbReference type="GO" id="GO:0006298">
    <property type="term" value="P:mismatch repair"/>
    <property type="evidence" value="ECO:0007669"/>
    <property type="project" value="TreeGrafter"/>
</dbReference>
<comment type="similarity">
    <text evidence="1 8">Belongs to the N(4)/N(6)-methyltransferase family.</text>
</comment>
<sequence>MVSPVSASLVTTIAPEVKPFLKWAGGKSQLLGQIAPYLPTQCRCYAEPFCGSAALYWYVYRQSQQGAFSLQQVRLGDRNPELINCYEMVRDRVEDLILLLSEYRQQHSKTFYYHIRSLAHQQLDPLTRAARLIYLNKTCFNGLYRVNRAGQFNVPMGSYRNPQIADAATLRLASAALQNVCLEVADFPAVLQWASAGDFIYFDPPYYPLSKTASFTSYTHHPFGAAEHHALAEVVAELDRRGCYVMVSNAWVEPVLSLYQRWQCIELKAGRVINAHGHKRGKISELLVINYPREGEGCP</sequence>
<feature type="binding site" evidence="7">
    <location>
        <position position="203"/>
    </location>
    <ligand>
        <name>S-adenosyl-L-methionine</name>
        <dbReference type="ChEBI" id="CHEBI:59789"/>
    </ligand>
</feature>
<proteinExistence type="inferred from homology"/>
<accession>A0A2D2PZJ9</accession>
<evidence type="ECO:0000313" key="9">
    <source>
        <dbReference type="EMBL" id="ATS17674.1"/>
    </source>
</evidence>
<organism evidence="9 10">
    <name type="scientific">Parathermosynechococcus lividus PCC 6715</name>
    <dbReference type="NCBI Taxonomy" id="1917166"/>
    <lineage>
        <taxon>Bacteria</taxon>
        <taxon>Bacillati</taxon>
        <taxon>Cyanobacteriota</taxon>
        <taxon>Cyanophyceae</taxon>
        <taxon>Acaryochloridales</taxon>
        <taxon>Thermosynechococcaceae</taxon>
        <taxon>Parathermosynechococcus</taxon>
    </lineage>
</organism>
<dbReference type="NCBIfam" id="TIGR00571">
    <property type="entry name" value="dam"/>
    <property type="match status" value="1"/>
</dbReference>
<feature type="binding site" evidence="7">
    <location>
        <position position="23"/>
    </location>
    <ligand>
        <name>S-adenosyl-L-methionine</name>
        <dbReference type="ChEBI" id="CHEBI:59789"/>
    </ligand>
</feature>
<dbReference type="GO" id="GO:0009007">
    <property type="term" value="F:site-specific DNA-methyltransferase (adenine-specific) activity"/>
    <property type="evidence" value="ECO:0007669"/>
    <property type="project" value="UniProtKB-UniRule"/>
</dbReference>
<evidence type="ECO:0000256" key="7">
    <source>
        <dbReference type="PIRSR" id="PIRSR000398-1"/>
    </source>
</evidence>
<dbReference type="GO" id="GO:1904047">
    <property type="term" value="F:S-adenosyl-L-methionine binding"/>
    <property type="evidence" value="ECO:0007669"/>
    <property type="project" value="TreeGrafter"/>
</dbReference>
<evidence type="ECO:0000256" key="4">
    <source>
        <dbReference type="ARBA" id="ARBA00022679"/>
    </source>
</evidence>
<feature type="binding site" evidence="7">
    <location>
        <position position="27"/>
    </location>
    <ligand>
        <name>S-adenosyl-L-methionine</name>
        <dbReference type="ChEBI" id="CHEBI:59789"/>
    </ligand>
</feature>
<dbReference type="InterPro" id="IPR002052">
    <property type="entry name" value="DNA_methylase_N6_adenine_CS"/>
</dbReference>
<evidence type="ECO:0000256" key="6">
    <source>
        <dbReference type="ARBA" id="ARBA00047942"/>
    </source>
</evidence>
<protein>
    <recommendedName>
        <fullName evidence="2 8">Site-specific DNA-methyltransferase (adenine-specific)</fullName>
        <ecNumber evidence="2 8">2.1.1.72</ecNumber>
    </recommendedName>
</protein>
<dbReference type="GO" id="GO:0043565">
    <property type="term" value="F:sequence-specific DNA binding"/>
    <property type="evidence" value="ECO:0007669"/>
    <property type="project" value="TreeGrafter"/>
</dbReference>
<dbReference type="GO" id="GO:0032259">
    <property type="term" value="P:methylation"/>
    <property type="evidence" value="ECO:0007669"/>
    <property type="project" value="UniProtKB-KW"/>
</dbReference>
<gene>
    <name evidence="9" type="ORF">BRW62_01725</name>
</gene>
<evidence type="ECO:0000256" key="8">
    <source>
        <dbReference type="RuleBase" id="RU361257"/>
    </source>
</evidence>
<dbReference type="GO" id="GO:0009307">
    <property type="term" value="P:DNA restriction-modification system"/>
    <property type="evidence" value="ECO:0007669"/>
    <property type="project" value="InterPro"/>
</dbReference>
<dbReference type="PIRSF" id="PIRSF000398">
    <property type="entry name" value="M_m6A_EcoRV"/>
    <property type="match status" value="1"/>
</dbReference>
<dbReference type="EC" id="2.1.1.72" evidence="2 8"/>
<dbReference type="Pfam" id="PF02086">
    <property type="entry name" value="MethyltransfD12"/>
    <property type="match status" value="1"/>
</dbReference>
<reference evidence="9 10" key="1">
    <citation type="submission" date="2016-11" db="EMBL/GenBank/DDBJ databases">
        <title>Complete genome sequence of thermophilic cyanobacteria strain Synechococcus sp. PCC6715.</title>
        <authorList>
            <person name="Tang J."/>
            <person name="Daroch M."/>
            <person name="Liang Y."/>
            <person name="Jiang D."/>
            <person name="Shah M."/>
        </authorList>
    </citation>
    <scope>NUCLEOTIDE SEQUENCE [LARGE SCALE GENOMIC DNA]</scope>
    <source>
        <strain evidence="9 10">PCC 6715</strain>
    </source>
</reference>
<dbReference type="InterPro" id="IPR023095">
    <property type="entry name" value="Ade_MeTrfase_dom_2"/>
</dbReference>
<dbReference type="PRINTS" id="PR00505">
    <property type="entry name" value="D12N6MTFRASE"/>
</dbReference>
<evidence type="ECO:0000256" key="5">
    <source>
        <dbReference type="ARBA" id="ARBA00022691"/>
    </source>
</evidence>
<dbReference type="Gene3D" id="1.10.1020.10">
    <property type="entry name" value="Adenine-specific Methyltransferase, Domain 2"/>
    <property type="match status" value="1"/>
</dbReference>
<keyword evidence="4 8" id="KW-0808">Transferase</keyword>
<dbReference type="KEGG" id="slw:BRW62_01725"/>
<comment type="catalytic activity">
    <reaction evidence="6 8">
        <text>a 2'-deoxyadenosine in DNA + S-adenosyl-L-methionine = an N(6)-methyl-2'-deoxyadenosine in DNA + S-adenosyl-L-homocysteine + H(+)</text>
        <dbReference type="Rhea" id="RHEA:15197"/>
        <dbReference type="Rhea" id="RHEA-COMP:12418"/>
        <dbReference type="Rhea" id="RHEA-COMP:12419"/>
        <dbReference type="ChEBI" id="CHEBI:15378"/>
        <dbReference type="ChEBI" id="CHEBI:57856"/>
        <dbReference type="ChEBI" id="CHEBI:59789"/>
        <dbReference type="ChEBI" id="CHEBI:90615"/>
        <dbReference type="ChEBI" id="CHEBI:90616"/>
        <dbReference type="EC" id="2.1.1.72"/>
    </reaction>
</comment>
<dbReference type="Gene3D" id="3.40.50.150">
    <property type="entry name" value="Vaccinia Virus protein VP39"/>
    <property type="match status" value="1"/>
</dbReference>
<dbReference type="InterPro" id="IPR012327">
    <property type="entry name" value="MeTrfase_D12"/>
</dbReference>
<keyword evidence="10" id="KW-1185">Reference proteome</keyword>
<evidence type="ECO:0000256" key="3">
    <source>
        <dbReference type="ARBA" id="ARBA00022603"/>
    </source>
</evidence>
<dbReference type="InterPro" id="IPR029063">
    <property type="entry name" value="SAM-dependent_MTases_sf"/>
</dbReference>
<evidence type="ECO:0000256" key="2">
    <source>
        <dbReference type="ARBA" id="ARBA00011900"/>
    </source>
</evidence>
<keyword evidence="3 8" id="KW-0489">Methyltransferase</keyword>
<dbReference type="EMBL" id="CP018092">
    <property type="protein sequence ID" value="ATS17674.1"/>
    <property type="molecule type" value="Genomic_DNA"/>
</dbReference>
<evidence type="ECO:0000313" key="10">
    <source>
        <dbReference type="Proteomes" id="UP000231057"/>
    </source>
</evidence>
<dbReference type="Proteomes" id="UP000231057">
    <property type="component" value="Chromosome"/>
</dbReference>
<dbReference type="PANTHER" id="PTHR30481">
    <property type="entry name" value="DNA ADENINE METHYLASE"/>
    <property type="match status" value="1"/>
</dbReference>
<dbReference type="AlphaFoldDB" id="A0A2D2PZJ9"/>
<dbReference type="InterPro" id="IPR012263">
    <property type="entry name" value="M_m6A_EcoRV"/>
</dbReference>
<keyword evidence="5 8" id="KW-0949">S-adenosyl-L-methionine</keyword>
<evidence type="ECO:0000256" key="1">
    <source>
        <dbReference type="ARBA" id="ARBA00006594"/>
    </source>
</evidence>
<reference evidence="10" key="2">
    <citation type="journal article" date="2022" name="Front. Microbiol.">
        <title>Comparative Genomic Analysis Revealed Distinct Molecular Components and Organization of CO2-Concentrating Mechanism in Thermophilic Cyanobacteria.</title>
        <authorList>
            <person name="Tang J."/>
            <person name="Zhou H."/>
            <person name="Yao D."/>
            <person name="Riaz S."/>
            <person name="You D."/>
            <person name="Klepacz-Smolka A."/>
            <person name="Daroch M."/>
        </authorList>
    </citation>
    <scope>NUCLEOTIDE SEQUENCE [LARGE SCALE GENOMIC DNA]</scope>
    <source>
        <strain evidence="10">PCC 6715</strain>
    </source>
</reference>
<feature type="binding site" evidence="7">
    <location>
        <position position="77"/>
    </location>
    <ligand>
        <name>S-adenosyl-L-methionine</name>
        <dbReference type="ChEBI" id="CHEBI:59789"/>
    </ligand>
</feature>
<dbReference type="REBASE" id="224241">
    <property type="entry name" value="M.Sli6715ORF1725P"/>
</dbReference>